<organism evidence="1 2">
    <name type="scientific">Larkinella terrae</name>
    <dbReference type="NCBI Taxonomy" id="2025311"/>
    <lineage>
        <taxon>Bacteria</taxon>
        <taxon>Pseudomonadati</taxon>
        <taxon>Bacteroidota</taxon>
        <taxon>Cytophagia</taxon>
        <taxon>Cytophagales</taxon>
        <taxon>Spirosomataceae</taxon>
        <taxon>Larkinella</taxon>
    </lineage>
</organism>
<dbReference type="InterPro" id="IPR011009">
    <property type="entry name" value="Kinase-like_dom_sf"/>
</dbReference>
<name>A0A7K0EFS7_9BACT</name>
<dbReference type="OrthoDB" id="241498at2"/>
<evidence type="ECO:0000313" key="1">
    <source>
        <dbReference type="EMBL" id="MRS60306.1"/>
    </source>
</evidence>
<dbReference type="EMBL" id="WJXZ01000001">
    <property type="protein sequence ID" value="MRS60306.1"/>
    <property type="molecule type" value="Genomic_DNA"/>
</dbReference>
<gene>
    <name evidence="1" type="ORF">GJJ30_03305</name>
</gene>
<accession>A0A7K0EFS7</accession>
<dbReference type="Gene3D" id="3.90.1200.10">
    <property type="match status" value="1"/>
</dbReference>
<proteinExistence type="predicted"/>
<dbReference type="Proteomes" id="UP000441754">
    <property type="component" value="Unassembled WGS sequence"/>
</dbReference>
<dbReference type="AlphaFoldDB" id="A0A7K0EFS7"/>
<keyword evidence="2" id="KW-1185">Reference proteome</keyword>
<comment type="caution">
    <text evidence="1">The sequence shown here is derived from an EMBL/GenBank/DDBJ whole genome shotgun (WGS) entry which is preliminary data.</text>
</comment>
<protein>
    <submittedName>
        <fullName evidence="1">Uncharacterized protein</fullName>
    </submittedName>
</protein>
<reference evidence="1 2" key="1">
    <citation type="journal article" date="2018" name="Antonie Van Leeuwenhoek">
        <title>Larkinella terrae sp. nov., isolated from soil on Jeju Island, South Korea.</title>
        <authorList>
            <person name="Ten L.N."/>
            <person name="Jeon J."/>
            <person name="Park S.J."/>
            <person name="Park S."/>
            <person name="Lee S.Y."/>
            <person name="Kim M.K."/>
            <person name="Jung H.Y."/>
        </authorList>
    </citation>
    <scope>NUCLEOTIDE SEQUENCE [LARGE SCALE GENOMIC DNA]</scope>
    <source>
        <strain evidence="1 2">KCTC 52001</strain>
    </source>
</reference>
<sequence>MKSIFPATYSTLSPHALADLPAERYHLDSTHCTFPVRGVRNTYEIDSPLDQVNTLGLLTGYCHFDLLPKNMHFEGDSVTYFDFDFMGYGGWCMT</sequence>
<dbReference type="SUPFAM" id="SSF56112">
    <property type="entry name" value="Protein kinase-like (PK-like)"/>
    <property type="match status" value="1"/>
</dbReference>
<dbReference type="RefSeq" id="WP_154173104.1">
    <property type="nucleotide sequence ID" value="NZ_WJXZ01000001.1"/>
</dbReference>
<evidence type="ECO:0000313" key="2">
    <source>
        <dbReference type="Proteomes" id="UP000441754"/>
    </source>
</evidence>